<dbReference type="OrthoDB" id="194443at2759"/>
<dbReference type="KEGG" id="psco:LY89DRAFT_682654"/>
<dbReference type="InterPro" id="IPR000210">
    <property type="entry name" value="BTB/POZ_dom"/>
</dbReference>
<keyword evidence="3" id="KW-1185">Reference proteome</keyword>
<dbReference type="Pfam" id="PF00651">
    <property type="entry name" value="BTB"/>
    <property type="match status" value="1"/>
</dbReference>
<feature type="domain" description="BTB" evidence="1">
    <location>
        <begin position="10"/>
        <end position="80"/>
    </location>
</feature>
<dbReference type="Gene3D" id="3.30.710.10">
    <property type="entry name" value="Potassium Channel Kv1.1, Chain A"/>
    <property type="match status" value="1"/>
</dbReference>
<dbReference type="CDD" id="cd18186">
    <property type="entry name" value="BTB_POZ_ZBTB_KLHL-like"/>
    <property type="match status" value="1"/>
</dbReference>
<evidence type="ECO:0000313" key="2">
    <source>
        <dbReference type="EMBL" id="KUJ19806.1"/>
    </source>
</evidence>
<dbReference type="PROSITE" id="PS50097">
    <property type="entry name" value="BTB"/>
    <property type="match status" value="1"/>
</dbReference>
<dbReference type="PANTHER" id="PTHR47843">
    <property type="entry name" value="BTB DOMAIN-CONTAINING PROTEIN-RELATED"/>
    <property type="match status" value="1"/>
</dbReference>
<dbReference type="AlphaFoldDB" id="A0A194XI43"/>
<dbReference type="InParanoid" id="A0A194XI43"/>
<dbReference type="GeneID" id="28824265"/>
<dbReference type="InterPro" id="IPR011333">
    <property type="entry name" value="SKP1/BTB/POZ_sf"/>
</dbReference>
<proteinExistence type="predicted"/>
<gene>
    <name evidence="2" type="ORF">LY89DRAFT_682654</name>
</gene>
<organism evidence="2 3">
    <name type="scientific">Mollisia scopiformis</name>
    <name type="common">Conifer needle endophyte fungus</name>
    <name type="synonym">Phialocephala scopiformis</name>
    <dbReference type="NCBI Taxonomy" id="149040"/>
    <lineage>
        <taxon>Eukaryota</taxon>
        <taxon>Fungi</taxon>
        <taxon>Dikarya</taxon>
        <taxon>Ascomycota</taxon>
        <taxon>Pezizomycotina</taxon>
        <taxon>Leotiomycetes</taxon>
        <taxon>Helotiales</taxon>
        <taxon>Mollisiaceae</taxon>
        <taxon>Mollisia</taxon>
    </lineage>
</organism>
<evidence type="ECO:0000259" key="1">
    <source>
        <dbReference type="PROSITE" id="PS50097"/>
    </source>
</evidence>
<dbReference type="SMART" id="SM00225">
    <property type="entry name" value="BTB"/>
    <property type="match status" value="1"/>
</dbReference>
<dbReference type="SUPFAM" id="SSF54695">
    <property type="entry name" value="POZ domain"/>
    <property type="match status" value="1"/>
</dbReference>
<evidence type="ECO:0000313" key="3">
    <source>
        <dbReference type="Proteomes" id="UP000070700"/>
    </source>
</evidence>
<accession>A0A194XI43</accession>
<sequence length="190" mass="22438">MSDVTKQGWVTFKVGIDYLKQQDFAVDKKIVCKHSPVLRAAFSSIFEEAQTLVYRLDDVEPDLFGLLVKWLHCKKSDHPGRRMWMDDPDIEMLIKLWVLADRFLIPRLQNDIMVLLEYLLLFRIHVLKGAWIRYIYDNTHHRRVSFGSSPSFKSRITISSNLVLFRRTTTSTYRKIMSFGKMLRHTELSI</sequence>
<name>A0A194XI43_MOLSC</name>
<protein>
    <recommendedName>
        <fullName evidence="1">BTB domain-containing protein</fullName>
    </recommendedName>
</protein>
<dbReference type="RefSeq" id="XP_018074161.1">
    <property type="nucleotide sequence ID" value="XM_018214539.1"/>
</dbReference>
<dbReference type="EMBL" id="KQ947410">
    <property type="protein sequence ID" value="KUJ19806.1"/>
    <property type="molecule type" value="Genomic_DNA"/>
</dbReference>
<dbReference type="PANTHER" id="PTHR47843:SF2">
    <property type="entry name" value="BTB DOMAIN-CONTAINING PROTEIN"/>
    <property type="match status" value="1"/>
</dbReference>
<reference evidence="2 3" key="1">
    <citation type="submission" date="2015-10" db="EMBL/GenBank/DDBJ databases">
        <title>Full genome of DAOMC 229536 Phialocephala scopiformis, a fungal endophyte of spruce producing the potent anti-insectan compound rugulosin.</title>
        <authorList>
            <consortium name="DOE Joint Genome Institute"/>
            <person name="Walker A.K."/>
            <person name="Frasz S.L."/>
            <person name="Seifert K.A."/>
            <person name="Miller J.D."/>
            <person name="Mondo S.J."/>
            <person name="Labutti K."/>
            <person name="Lipzen A."/>
            <person name="Dockter R."/>
            <person name="Kennedy M."/>
            <person name="Grigoriev I.V."/>
            <person name="Spatafora J.W."/>
        </authorList>
    </citation>
    <scope>NUCLEOTIDE SEQUENCE [LARGE SCALE GENOMIC DNA]</scope>
    <source>
        <strain evidence="2 3">CBS 120377</strain>
    </source>
</reference>
<dbReference type="Proteomes" id="UP000070700">
    <property type="component" value="Unassembled WGS sequence"/>
</dbReference>